<comment type="subunit">
    <text evidence="20">Associates with the precursor of the 40S ribosome subunit. Interacts (via its N-terminus) with PRMT5 (via its N-terminus). Interacts with WDR77. Found in a PRMT5 complex composed of PRMT5, WDR77 and RIOK1. Interacts (via its C-terminus) with NCL; this interaction targets NCL for PRTM5 methylation.</text>
</comment>
<evidence type="ECO:0000256" key="4">
    <source>
        <dbReference type="ARBA" id="ARBA00012513"/>
    </source>
</evidence>
<comment type="catalytic activity">
    <reaction evidence="17">
        <text>L-seryl-[protein] + ATP = O-phospho-L-seryl-[protein] + ADP + H(+)</text>
        <dbReference type="Rhea" id="RHEA:17989"/>
        <dbReference type="Rhea" id="RHEA-COMP:9863"/>
        <dbReference type="Rhea" id="RHEA-COMP:11604"/>
        <dbReference type="ChEBI" id="CHEBI:15378"/>
        <dbReference type="ChEBI" id="CHEBI:29999"/>
        <dbReference type="ChEBI" id="CHEBI:30616"/>
        <dbReference type="ChEBI" id="CHEBI:83421"/>
        <dbReference type="ChEBI" id="CHEBI:456216"/>
        <dbReference type="EC" id="2.7.11.1"/>
    </reaction>
</comment>
<feature type="active site" description="Proton acceptor" evidence="23">
    <location>
        <position position="279"/>
    </location>
</feature>
<dbReference type="GO" id="GO:0016787">
    <property type="term" value="F:hydrolase activity"/>
    <property type="evidence" value="ECO:0007669"/>
    <property type="project" value="UniProtKB-KW"/>
</dbReference>
<evidence type="ECO:0000256" key="25">
    <source>
        <dbReference type="PIRSR" id="PIRSR038147-3"/>
    </source>
</evidence>
<dbReference type="Gene3D" id="1.10.510.10">
    <property type="entry name" value="Transferase(Phosphotransferase) domain 1"/>
    <property type="match status" value="1"/>
</dbReference>
<dbReference type="GO" id="GO:0005524">
    <property type="term" value="F:ATP binding"/>
    <property type="evidence" value="ECO:0007669"/>
    <property type="project" value="UniProtKB-KW"/>
</dbReference>
<dbReference type="InterPro" id="IPR017407">
    <property type="entry name" value="Ser/Thr_kinase_Rio1"/>
</dbReference>
<feature type="domain" description="RIO kinase" evidence="27">
    <location>
        <begin position="106"/>
        <end position="342"/>
    </location>
</feature>
<keyword evidence="8" id="KW-0723">Serine/threonine-protein kinase</keyword>
<feature type="compositionally biased region" description="Basic and acidic residues" evidence="26">
    <location>
        <begin position="471"/>
        <end position="480"/>
    </location>
</feature>
<evidence type="ECO:0000256" key="14">
    <source>
        <dbReference type="ARBA" id="ARBA00022840"/>
    </source>
</evidence>
<dbReference type="GO" id="GO:0046872">
    <property type="term" value="F:metal ion binding"/>
    <property type="evidence" value="ECO:0007669"/>
    <property type="project" value="UniProtKB-KW"/>
</dbReference>
<keyword evidence="10" id="KW-0479">Metal-binding</keyword>
<feature type="compositionally biased region" description="Basic and acidic residues" evidence="26">
    <location>
        <begin position="427"/>
        <end position="437"/>
    </location>
</feature>
<evidence type="ECO:0000313" key="29">
    <source>
        <dbReference type="Proteomes" id="UP000054359"/>
    </source>
</evidence>
<feature type="non-terminal residue" evidence="28">
    <location>
        <position position="1"/>
    </location>
</feature>
<organism evidence="28 29">
    <name type="scientific">Stegodyphus mimosarum</name>
    <name type="common">African social velvet spider</name>
    <dbReference type="NCBI Taxonomy" id="407821"/>
    <lineage>
        <taxon>Eukaryota</taxon>
        <taxon>Metazoa</taxon>
        <taxon>Ecdysozoa</taxon>
        <taxon>Arthropoda</taxon>
        <taxon>Chelicerata</taxon>
        <taxon>Arachnida</taxon>
        <taxon>Araneae</taxon>
        <taxon>Araneomorphae</taxon>
        <taxon>Entelegynae</taxon>
        <taxon>Eresoidea</taxon>
        <taxon>Eresidae</taxon>
        <taxon>Stegodyphus</taxon>
    </lineage>
</organism>
<proteinExistence type="inferred from homology"/>
<feature type="non-terminal residue" evidence="28">
    <location>
        <position position="518"/>
    </location>
</feature>
<evidence type="ECO:0000256" key="6">
    <source>
        <dbReference type="ARBA" id="ARBA00022490"/>
    </source>
</evidence>
<dbReference type="OrthoDB" id="205248at2759"/>
<evidence type="ECO:0000256" key="17">
    <source>
        <dbReference type="ARBA" id="ARBA00048679"/>
    </source>
</evidence>
<dbReference type="EMBL" id="KK116155">
    <property type="protein sequence ID" value="KFM66969.1"/>
    <property type="molecule type" value="Genomic_DNA"/>
</dbReference>
<feature type="binding site" evidence="24">
    <location>
        <position position="163"/>
    </location>
    <ligand>
        <name>ATP</name>
        <dbReference type="ChEBI" id="CHEBI:30616"/>
    </ligand>
</feature>
<dbReference type="InterPro" id="IPR051272">
    <property type="entry name" value="RIO-type_Ser/Thr_kinase"/>
</dbReference>
<gene>
    <name evidence="28" type="ORF">X975_17222</name>
</gene>
<feature type="binding site" evidence="24">
    <location>
        <position position="235"/>
    </location>
    <ligand>
        <name>ATP</name>
        <dbReference type="ChEBI" id="CHEBI:30616"/>
    </ligand>
</feature>
<keyword evidence="29" id="KW-1185">Reference proteome</keyword>
<feature type="compositionally biased region" description="Basic and acidic residues" evidence="26">
    <location>
        <begin position="487"/>
        <end position="496"/>
    </location>
</feature>
<keyword evidence="12 28" id="KW-0418">Kinase</keyword>
<feature type="compositionally biased region" description="Basic and acidic residues" evidence="26">
    <location>
        <begin position="1"/>
        <end position="13"/>
    </location>
</feature>
<accession>A0A087TPD0</accession>
<keyword evidence="11 24" id="KW-0547">Nucleotide-binding</keyword>
<evidence type="ECO:0000259" key="27">
    <source>
        <dbReference type="SMART" id="SM00090"/>
    </source>
</evidence>
<dbReference type="InterPro" id="IPR018935">
    <property type="entry name" value="RIO_kinase_CS"/>
</dbReference>
<feature type="compositionally biased region" description="Basic residues" evidence="26">
    <location>
        <begin position="499"/>
        <end position="518"/>
    </location>
</feature>
<keyword evidence="13" id="KW-0378">Hydrolase</keyword>
<dbReference type="EC" id="2.7.11.1" evidence="4"/>
<dbReference type="Proteomes" id="UP000054359">
    <property type="component" value="Unassembled WGS sequence"/>
</dbReference>
<feature type="region of interest" description="Disordered" evidence="26">
    <location>
        <begin position="1"/>
        <end position="35"/>
    </location>
</feature>
<keyword evidence="6" id="KW-0963">Cytoplasm</keyword>
<evidence type="ECO:0000256" key="21">
    <source>
        <dbReference type="ARBA" id="ARBA00068838"/>
    </source>
</evidence>
<feature type="compositionally biased region" description="Acidic residues" evidence="26">
    <location>
        <begin position="438"/>
        <end position="452"/>
    </location>
</feature>
<evidence type="ECO:0000256" key="12">
    <source>
        <dbReference type="ARBA" id="ARBA00022777"/>
    </source>
</evidence>
<evidence type="ECO:0000256" key="15">
    <source>
        <dbReference type="ARBA" id="ARBA00022842"/>
    </source>
</evidence>
<evidence type="ECO:0000256" key="3">
    <source>
        <dbReference type="ARBA" id="ARBA00009196"/>
    </source>
</evidence>
<dbReference type="GO" id="GO:0005737">
    <property type="term" value="C:cytoplasm"/>
    <property type="evidence" value="ECO:0007669"/>
    <property type="project" value="UniProtKB-SubCell"/>
</dbReference>
<dbReference type="InterPro" id="IPR018934">
    <property type="entry name" value="RIO_dom"/>
</dbReference>
<feature type="active site" description="4-aspartylphosphate intermediate" evidence="23">
    <location>
        <position position="296"/>
    </location>
</feature>
<evidence type="ECO:0000256" key="7">
    <source>
        <dbReference type="ARBA" id="ARBA00022517"/>
    </source>
</evidence>
<dbReference type="Gene3D" id="3.30.200.20">
    <property type="entry name" value="Phosphorylase Kinase, domain 1"/>
    <property type="match status" value="1"/>
</dbReference>
<feature type="compositionally biased region" description="Acidic residues" evidence="26">
    <location>
        <begin position="20"/>
        <end position="33"/>
    </location>
</feature>
<dbReference type="SUPFAM" id="SSF56112">
    <property type="entry name" value="Protein kinase-like (PK-like)"/>
    <property type="match status" value="1"/>
</dbReference>
<evidence type="ECO:0000256" key="5">
    <source>
        <dbReference type="ARBA" id="ARBA00016038"/>
    </source>
</evidence>
<feature type="region of interest" description="Disordered" evidence="26">
    <location>
        <begin position="418"/>
        <end position="518"/>
    </location>
</feature>
<sequence length="518" mass="60469">IRSKMDSLSDKMDNLILDSSENDESEEFSDGEDYVFPTEDDAVHSEKSNLRKEKDNMFQPNDHAYQKFVTKITLDKYEFSKLPDMAVKLLNDDARKKESMKIRLRDKNERATVEQVLDPRTRMILFKMLSRGVISEIHGCISTGKEANVYYASASDNSERAVKVYKTAILTFKDRDRYVTGDYRFRTGYCRRNSRKMVQTWAEKEMRNLWRIYSAGLPCPAPIILKSHVLVMEFIGKDGLPAPLLKEVYLSEDKSRELYLDCIIMMRNLFQKCKLIHADLSEYNLLYFNGKIVMIDVSQSVELEHPRAIEFLRKDCSNITDFFKKQNVPVMTVRELFDFITDLNINDENIDDYLAEAQRKATSRTSDLCEDEKIDEEVFKQAYIPKNLSQVIDVENDVFNEDREILYHSITGLKPSLTVSRLQETNEESHENSKGRDDENDNEEKGDDDDSSCSENSDSKKDKSKHLTFSRPRDESPNSKKERKKALKDARREKQQNKVPKHVKKRKEKVGRQNRKLK</sequence>
<comment type="catalytic activity">
    <reaction evidence="16">
        <text>L-threonyl-[protein] + ATP = O-phospho-L-threonyl-[protein] + ADP + H(+)</text>
        <dbReference type="Rhea" id="RHEA:46608"/>
        <dbReference type="Rhea" id="RHEA-COMP:11060"/>
        <dbReference type="Rhea" id="RHEA-COMP:11605"/>
        <dbReference type="ChEBI" id="CHEBI:15378"/>
        <dbReference type="ChEBI" id="CHEBI:30013"/>
        <dbReference type="ChEBI" id="CHEBI:30616"/>
        <dbReference type="ChEBI" id="CHEBI:61977"/>
        <dbReference type="ChEBI" id="CHEBI:456216"/>
        <dbReference type="EC" id="2.7.11.1"/>
    </reaction>
</comment>
<protein>
    <recommendedName>
        <fullName evidence="5">Serine/threonine-protein kinase RIO1</fullName>
        <ecNumber evidence="4">2.7.11.1</ecNumber>
    </recommendedName>
    <alternativeName>
        <fullName evidence="22">RIO kinase 1</fullName>
    </alternativeName>
    <alternativeName>
        <fullName evidence="21">Serine/threonine-protein kinase rio1</fullName>
    </alternativeName>
</protein>
<dbReference type="InterPro" id="IPR011009">
    <property type="entry name" value="Kinase-like_dom_sf"/>
</dbReference>
<evidence type="ECO:0000256" key="8">
    <source>
        <dbReference type="ARBA" id="ARBA00022527"/>
    </source>
</evidence>
<comment type="similarity">
    <text evidence="3">Belongs to the protein kinase superfamily. RIO-type Ser/Thr kinase family.</text>
</comment>
<evidence type="ECO:0000256" key="13">
    <source>
        <dbReference type="ARBA" id="ARBA00022801"/>
    </source>
</evidence>
<dbReference type="PIRSF" id="PIRSF038147">
    <property type="entry name" value="Ser/Thr_PK_RIO1"/>
    <property type="match status" value="1"/>
</dbReference>
<evidence type="ECO:0000256" key="26">
    <source>
        <dbReference type="SAM" id="MobiDB-lite"/>
    </source>
</evidence>
<evidence type="ECO:0000256" key="16">
    <source>
        <dbReference type="ARBA" id="ARBA00047899"/>
    </source>
</evidence>
<dbReference type="GO" id="GO:0042254">
    <property type="term" value="P:ribosome biogenesis"/>
    <property type="evidence" value="ECO:0007669"/>
    <property type="project" value="UniProtKB-KW"/>
</dbReference>
<evidence type="ECO:0000256" key="22">
    <source>
        <dbReference type="ARBA" id="ARBA00076008"/>
    </source>
</evidence>
<dbReference type="FunFam" id="1.10.510.10:FF:000232">
    <property type="entry name" value="Serine/threonine-protein kinase RIO1"/>
    <property type="match status" value="1"/>
</dbReference>
<dbReference type="PANTHER" id="PTHR45723">
    <property type="entry name" value="SERINE/THREONINE-PROTEIN KINASE RIO1"/>
    <property type="match status" value="1"/>
</dbReference>
<evidence type="ECO:0000256" key="2">
    <source>
        <dbReference type="ARBA" id="ARBA00004496"/>
    </source>
</evidence>
<keyword evidence="9" id="KW-0808">Transferase</keyword>
<name>A0A087TPD0_STEMI</name>
<dbReference type="OMA" id="HPMSLDF"/>
<comment type="cofactor">
    <cofactor evidence="1 25">
        <name>Mg(2+)</name>
        <dbReference type="ChEBI" id="CHEBI:18420"/>
    </cofactor>
</comment>
<dbReference type="FunFam" id="3.30.200.20:FF:000148">
    <property type="entry name" value="Serine/threonine-protein kinase RIO1"/>
    <property type="match status" value="1"/>
</dbReference>
<dbReference type="Pfam" id="PF01163">
    <property type="entry name" value="RIO1"/>
    <property type="match status" value="1"/>
</dbReference>
<dbReference type="InterPro" id="IPR000687">
    <property type="entry name" value="RIO_kinase"/>
</dbReference>
<evidence type="ECO:0000256" key="20">
    <source>
        <dbReference type="ARBA" id="ARBA00063876"/>
    </source>
</evidence>
<comment type="subcellular location">
    <subcellularLocation>
        <location evidence="2">Cytoplasm</location>
    </subcellularLocation>
</comment>
<evidence type="ECO:0000256" key="19">
    <source>
        <dbReference type="ARBA" id="ARBA00057025"/>
    </source>
</evidence>
<keyword evidence="7" id="KW-0690">Ribosome biogenesis</keyword>
<dbReference type="AlphaFoldDB" id="A0A087TPD0"/>
<feature type="binding site" evidence="25">
    <location>
        <position position="284"/>
    </location>
    <ligand>
        <name>Mg(2+)</name>
        <dbReference type="ChEBI" id="CHEBI:18420"/>
    </ligand>
</feature>
<evidence type="ECO:0000313" key="28">
    <source>
        <dbReference type="EMBL" id="KFM66969.1"/>
    </source>
</evidence>
<keyword evidence="15" id="KW-0460">Magnesium</keyword>
<dbReference type="PROSITE" id="PS01245">
    <property type="entry name" value="RIO1"/>
    <property type="match status" value="1"/>
</dbReference>
<dbReference type="GO" id="GO:0004674">
    <property type="term" value="F:protein serine/threonine kinase activity"/>
    <property type="evidence" value="ECO:0007669"/>
    <property type="project" value="UniProtKB-KW"/>
</dbReference>
<evidence type="ECO:0000256" key="10">
    <source>
        <dbReference type="ARBA" id="ARBA00022723"/>
    </source>
</evidence>
<evidence type="ECO:0000256" key="18">
    <source>
        <dbReference type="ARBA" id="ARBA00049360"/>
    </source>
</evidence>
<evidence type="ECO:0000256" key="24">
    <source>
        <dbReference type="PIRSR" id="PIRSR038147-2"/>
    </source>
</evidence>
<comment type="function">
    <text evidence="19">Involved in the final steps of cytoplasmic maturation of the 40S ribosomal subunit. Involved in processing of 18S-E pre-rRNA to the mature 18S rRNA. Required for the recycling of NOB1 and PNO1 from the late 40S precursor. The association with the very late 40S subunit intermediate may involve a translation-like checkpoint point cycle preceeding the binding to the 60S ribosomal subunit. Despite the protein kinase domain is proposed to act predominantly as an ATPase. The catalytic activity regulates its dynamic association with the 40S subunit. In addition to its role in ribosomal biogenesis acts as an adapter protein by recruiting NCL/nucleolin the to PRMT5 complex for its symmetrical methylation.</text>
</comment>
<dbReference type="SMART" id="SM00090">
    <property type="entry name" value="RIO"/>
    <property type="match status" value="1"/>
</dbReference>
<evidence type="ECO:0000256" key="9">
    <source>
        <dbReference type="ARBA" id="ARBA00022679"/>
    </source>
</evidence>
<keyword evidence="14 24" id="KW-0067">ATP-binding</keyword>
<feature type="binding site" evidence="25">
    <location>
        <position position="296"/>
    </location>
    <ligand>
        <name>Mg(2+)</name>
        <dbReference type="ChEBI" id="CHEBI:18420"/>
    </ligand>
</feature>
<evidence type="ECO:0000256" key="11">
    <source>
        <dbReference type="ARBA" id="ARBA00022741"/>
    </source>
</evidence>
<evidence type="ECO:0000256" key="1">
    <source>
        <dbReference type="ARBA" id="ARBA00001946"/>
    </source>
</evidence>
<evidence type="ECO:0000256" key="23">
    <source>
        <dbReference type="PIRSR" id="PIRSR038147-1"/>
    </source>
</evidence>
<dbReference type="STRING" id="407821.A0A087TPD0"/>
<comment type="catalytic activity">
    <reaction evidence="18">
        <text>ATP + H2O = ADP + phosphate + H(+)</text>
        <dbReference type="Rhea" id="RHEA:13065"/>
        <dbReference type="ChEBI" id="CHEBI:15377"/>
        <dbReference type="ChEBI" id="CHEBI:15378"/>
        <dbReference type="ChEBI" id="CHEBI:30616"/>
        <dbReference type="ChEBI" id="CHEBI:43474"/>
        <dbReference type="ChEBI" id="CHEBI:456216"/>
    </reaction>
</comment>
<dbReference type="CDD" id="cd05147">
    <property type="entry name" value="RIO1_euk"/>
    <property type="match status" value="1"/>
</dbReference>
<reference evidence="28 29" key="1">
    <citation type="submission" date="2013-11" db="EMBL/GenBank/DDBJ databases">
        <title>Genome sequencing of Stegodyphus mimosarum.</title>
        <authorList>
            <person name="Bechsgaard J."/>
        </authorList>
    </citation>
    <scope>NUCLEOTIDE SEQUENCE [LARGE SCALE GENOMIC DNA]</scope>
</reference>